<keyword evidence="11 14" id="KW-0411">Iron-sulfur</keyword>
<dbReference type="CDD" id="cd02008">
    <property type="entry name" value="TPP_IOR_alpha"/>
    <property type="match status" value="1"/>
</dbReference>
<evidence type="ECO:0000256" key="9">
    <source>
        <dbReference type="ARBA" id="ARBA00023002"/>
    </source>
</evidence>
<feature type="binding site" evidence="15">
    <location>
        <position position="545"/>
    </location>
    <ligand>
        <name>[4Fe-4S] cluster</name>
        <dbReference type="ChEBI" id="CHEBI:49883"/>
        <label>2</label>
    </ligand>
</feature>
<keyword evidence="8 14" id="KW-0249">Electron transport</keyword>
<dbReference type="GO" id="GO:0051539">
    <property type="term" value="F:4 iron, 4 sulfur cluster binding"/>
    <property type="evidence" value="ECO:0007669"/>
    <property type="project" value="UniProtKB-UniRule"/>
</dbReference>
<feature type="binding site" evidence="15">
    <location>
        <position position="568"/>
    </location>
    <ligand>
        <name>[4Fe-4S] cluster</name>
        <dbReference type="ChEBI" id="CHEBI:49883"/>
        <label>2</label>
    </ligand>
</feature>
<dbReference type="Gene3D" id="3.40.50.920">
    <property type="match status" value="1"/>
</dbReference>
<keyword evidence="17" id="KW-0670">Pyruvate</keyword>
<feature type="binding site" evidence="15">
    <location>
        <position position="540"/>
    </location>
    <ligand>
        <name>[4Fe-4S] cluster</name>
        <dbReference type="ChEBI" id="CHEBI:49883"/>
        <label>1</label>
    </ligand>
</feature>
<dbReference type="Pfam" id="PF00037">
    <property type="entry name" value="Fer4"/>
    <property type="match status" value="1"/>
</dbReference>
<comment type="subunit">
    <text evidence="2">Heterodimer of the IorA and IorB subunits.</text>
</comment>
<dbReference type="InterPro" id="IPR017721">
    <property type="entry name" value="IorA"/>
</dbReference>
<sequence length="578" mass="63598">MKLLLSGNEALARGAWEAGVKVACAYPGTPSTEILENLAKYPEIDAEWSPNEKVAFEVAFGAAIAGARSIVSMKHVGLNVAADPFFSSAYTGVKGGFVIVTCDDPGMHSSQNEQDNRRYAKFAKVPLIEPSDAQEAHDFVKIAFEISEEFEIPVLFRMTTRISHTKGVVKVGEREEVPLKNYSKNIQQFVVLPAHAKIRHSILEEKLLKLKRFSSETFLNRIEKGKNEVGIVTSGISYNYAKEVFPDAWILKLGMPFPFPEELFKEFIKNVKKVIVVEENEPFIEEEIKILGYNVEGKKYIPLCDELSPEIVRKSLKNKELPHPEPLKSVRRPPQLCPGCPHTGVFYTLSKLKAVVTGDIGCYTLGALPPHNAMDTCICMGASIGNAFGFEKALGKKFSKRLVAVIGDSTFIHSGITGLIDIAYNKGSVTVIILDNRTTAMTGHQNHPGTGITAKGEKTKEINLAELARACGIEEVYEINPYDLKNTLKTIKNAMESEKPAVVISKAPCALLKEARERFKKEKKRKVIEEKCLGEKCKACIRLGCPAISMVNGKAFISSLLCVGCGLCSEVCPVEAIE</sequence>
<evidence type="ECO:0000256" key="15">
    <source>
        <dbReference type="PIRSR" id="PIRSR006439-50"/>
    </source>
</evidence>
<evidence type="ECO:0000259" key="16">
    <source>
        <dbReference type="PROSITE" id="PS51379"/>
    </source>
</evidence>
<dbReference type="SUPFAM" id="SSF54862">
    <property type="entry name" value="4Fe-4S ferredoxins"/>
    <property type="match status" value="1"/>
</dbReference>
<gene>
    <name evidence="17" type="primary">iorA</name>
    <name evidence="17" type="ORF">ENU72_00650</name>
</gene>
<evidence type="ECO:0000256" key="6">
    <source>
        <dbReference type="ARBA" id="ARBA00022485"/>
    </source>
</evidence>
<comment type="catalytic activity">
    <reaction evidence="13 14">
        <text>indole-3-pyruvate + 2 oxidized [2Fe-2S]-[ferredoxin] + CoA = (indol-3-yl)acetyl-CoA + 2 reduced [2Fe-2S]-[ferredoxin] + CO2 + H(+)</text>
        <dbReference type="Rhea" id="RHEA:12645"/>
        <dbReference type="Rhea" id="RHEA-COMP:10000"/>
        <dbReference type="Rhea" id="RHEA-COMP:10001"/>
        <dbReference type="ChEBI" id="CHEBI:15378"/>
        <dbReference type="ChEBI" id="CHEBI:16526"/>
        <dbReference type="ChEBI" id="CHEBI:17640"/>
        <dbReference type="ChEBI" id="CHEBI:33737"/>
        <dbReference type="ChEBI" id="CHEBI:33738"/>
        <dbReference type="ChEBI" id="CHEBI:57271"/>
        <dbReference type="ChEBI" id="CHEBI:57287"/>
        <dbReference type="EC" id="1.2.7.8"/>
    </reaction>
</comment>
<evidence type="ECO:0000313" key="17">
    <source>
        <dbReference type="EMBL" id="HGK53518.1"/>
    </source>
</evidence>
<dbReference type="InterPro" id="IPR045025">
    <property type="entry name" value="HACL1-like"/>
</dbReference>
<keyword evidence="9 14" id="KW-0560">Oxidoreductase</keyword>
<dbReference type="InterPro" id="IPR009014">
    <property type="entry name" value="Transketo_C/PFOR_II"/>
</dbReference>
<feature type="binding site" evidence="15">
    <location>
        <position position="565"/>
    </location>
    <ligand>
        <name>[4Fe-4S] cluster</name>
        <dbReference type="ChEBI" id="CHEBI:49883"/>
        <label>2</label>
    </ligand>
</feature>
<feature type="domain" description="4Fe-4S ferredoxin-type" evidence="16">
    <location>
        <begin position="553"/>
        <end position="578"/>
    </location>
</feature>
<evidence type="ECO:0000256" key="10">
    <source>
        <dbReference type="ARBA" id="ARBA00023004"/>
    </source>
</evidence>
<dbReference type="Pfam" id="PF02775">
    <property type="entry name" value="TPP_enzyme_C"/>
    <property type="match status" value="1"/>
</dbReference>
<dbReference type="AlphaFoldDB" id="A0A7V4E1R6"/>
<evidence type="ECO:0000256" key="5">
    <source>
        <dbReference type="ARBA" id="ARBA00022448"/>
    </source>
</evidence>
<evidence type="ECO:0000256" key="14">
    <source>
        <dbReference type="PIRNR" id="PIRNR006439"/>
    </source>
</evidence>
<feature type="binding site" evidence="15">
    <location>
        <position position="537"/>
    </location>
    <ligand>
        <name>[4Fe-4S] cluster</name>
        <dbReference type="ChEBI" id="CHEBI:49883"/>
        <label>1</label>
    </ligand>
</feature>
<dbReference type="SUPFAM" id="SSF52922">
    <property type="entry name" value="TK C-terminal domain-like"/>
    <property type="match status" value="1"/>
</dbReference>
<keyword evidence="7 14" id="KW-0479">Metal-binding</keyword>
<evidence type="ECO:0000256" key="3">
    <source>
        <dbReference type="ARBA" id="ARBA00012812"/>
    </source>
</evidence>
<dbReference type="PANTHER" id="PTHR43710">
    <property type="entry name" value="2-HYDROXYACYL-COA LYASE"/>
    <property type="match status" value="1"/>
</dbReference>
<dbReference type="PANTHER" id="PTHR43710:SF5">
    <property type="entry name" value="INDOLEPYRUVATE FERREDOXIN OXIDOREDUCTASE ALPHA SUBUNIT"/>
    <property type="match status" value="1"/>
</dbReference>
<evidence type="ECO:0000256" key="12">
    <source>
        <dbReference type="ARBA" id="ARBA00030514"/>
    </source>
</evidence>
<dbReference type="NCBIfam" id="TIGR03336">
    <property type="entry name" value="IOR_alpha"/>
    <property type="match status" value="1"/>
</dbReference>
<evidence type="ECO:0000256" key="8">
    <source>
        <dbReference type="ARBA" id="ARBA00022982"/>
    </source>
</evidence>
<evidence type="ECO:0000256" key="2">
    <source>
        <dbReference type="ARBA" id="ARBA00011238"/>
    </source>
</evidence>
<feature type="binding site" evidence="15">
    <location>
        <position position="562"/>
    </location>
    <ligand>
        <name>[4Fe-4S] cluster</name>
        <dbReference type="ChEBI" id="CHEBI:49883"/>
        <label>2</label>
    </ligand>
</feature>
<dbReference type="SUPFAM" id="SSF52518">
    <property type="entry name" value="Thiamin diphosphate-binding fold (THDP-binding)"/>
    <property type="match status" value="2"/>
</dbReference>
<dbReference type="FunFam" id="3.40.50.970:FF:000039">
    <property type="entry name" value="Indolepyruvate oxidoreductase subunit IorA"/>
    <property type="match status" value="1"/>
</dbReference>
<evidence type="ECO:0000256" key="1">
    <source>
        <dbReference type="ARBA" id="ARBA00002995"/>
    </source>
</evidence>
<dbReference type="Pfam" id="PF01855">
    <property type="entry name" value="POR_N"/>
    <property type="match status" value="1"/>
</dbReference>
<dbReference type="InterPro" id="IPR017896">
    <property type="entry name" value="4Fe4S_Fe-S-bd"/>
</dbReference>
<dbReference type="InterPro" id="IPR017900">
    <property type="entry name" value="4Fe4S_Fe_S_CS"/>
</dbReference>
<dbReference type="CDD" id="cd07034">
    <property type="entry name" value="TPP_PYR_PFOR_IOR-alpha_like"/>
    <property type="match status" value="1"/>
</dbReference>
<evidence type="ECO:0000256" key="7">
    <source>
        <dbReference type="ARBA" id="ARBA00022723"/>
    </source>
</evidence>
<dbReference type="Gene3D" id="3.30.70.20">
    <property type="match status" value="1"/>
</dbReference>
<dbReference type="InterPro" id="IPR011766">
    <property type="entry name" value="TPP_enzyme_TPP-bd"/>
</dbReference>
<dbReference type="PROSITE" id="PS00198">
    <property type="entry name" value="4FE4S_FER_1"/>
    <property type="match status" value="1"/>
</dbReference>
<accession>A0A7V4E1R6</accession>
<dbReference type="EC" id="1.2.7.8" evidence="3 14"/>
<comment type="function">
    <text evidence="1 14">Catalyzes the ferredoxin-dependent oxidative decarboxylation of arylpyruvates.</text>
</comment>
<dbReference type="GO" id="GO:0046872">
    <property type="term" value="F:metal ion binding"/>
    <property type="evidence" value="ECO:0007669"/>
    <property type="project" value="UniProtKB-UniRule"/>
</dbReference>
<keyword evidence="10 14" id="KW-0408">Iron</keyword>
<comment type="caution">
    <text evidence="17">The sequence shown here is derived from an EMBL/GenBank/DDBJ whole genome shotgun (WGS) entry which is preliminary data.</text>
</comment>
<name>A0A7V4E1R6_UNCW3</name>
<organism evidence="17">
    <name type="scientific">candidate division WOR-3 bacterium</name>
    <dbReference type="NCBI Taxonomy" id="2052148"/>
    <lineage>
        <taxon>Bacteria</taxon>
        <taxon>Bacteria division WOR-3</taxon>
    </lineage>
</organism>
<evidence type="ECO:0000256" key="11">
    <source>
        <dbReference type="ARBA" id="ARBA00023014"/>
    </source>
</evidence>
<dbReference type="PROSITE" id="PS51379">
    <property type="entry name" value="4FE4S_FER_2"/>
    <property type="match status" value="1"/>
</dbReference>
<dbReference type="GO" id="GO:0030976">
    <property type="term" value="F:thiamine pyrophosphate binding"/>
    <property type="evidence" value="ECO:0007669"/>
    <property type="project" value="InterPro"/>
</dbReference>
<evidence type="ECO:0000256" key="13">
    <source>
        <dbReference type="ARBA" id="ARBA00048332"/>
    </source>
</evidence>
<protein>
    <recommendedName>
        <fullName evidence="4 14">Indolepyruvate oxidoreductase subunit IorA</fullName>
        <shortName evidence="14">IOR</shortName>
        <ecNumber evidence="3 14">1.2.7.8</ecNumber>
    </recommendedName>
    <alternativeName>
        <fullName evidence="12 14">Indolepyruvate ferredoxin oxidoreductase subunit alpha</fullName>
    </alternativeName>
</protein>
<dbReference type="GO" id="GO:0043805">
    <property type="term" value="F:indolepyruvate ferredoxin oxidoreductase activity"/>
    <property type="evidence" value="ECO:0007669"/>
    <property type="project" value="UniProtKB-UniRule"/>
</dbReference>
<dbReference type="InterPro" id="IPR002880">
    <property type="entry name" value="Pyrv_Fd/Flavodoxin_OxRdtase_N"/>
</dbReference>
<feature type="binding site" evidence="15">
    <location>
        <position position="572"/>
    </location>
    <ligand>
        <name>[4Fe-4S] cluster</name>
        <dbReference type="ChEBI" id="CHEBI:49883"/>
        <label>1</label>
    </ligand>
</feature>
<dbReference type="PIRSF" id="PIRSF006439">
    <property type="entry name" value="Indolepyruvate_ferr_oxidored"/>
    <property type="match status" value="1"/>
</dbReference>
<keyword evidence="5 14" id="KW-0813">Transport</keyword>
<reference evidence="17" key="1">
    <citation type="journal article" date="2020" name="mSystems">
        <title>Genome- and Community-Level Interaction Insights into Carbon Utilization and Element Cycling Functions of Hydrothermarchaeota in Hydrothermal Sediment.</title>
        <authorList>
            <person name="Zhou Z."/>
            <person name="Liu Y."/>
            <person name="Xu W."/>
            <person name="Pan J."/>
            <person name="Luo Z.H."/>
            <person name="Li M."/>
        </authorList>
    </citation>
    <scope>NUCLEOTIDE SEQUENCE [LARGE SCALE GENOMIC DNA]</scope>
    <source>
        <strain evidence="17">SpSt-695</strain>
    </source>
</reference>
<feature type="binding site" evidence="15">
    <location>
        <position position="532"/>
    </location>
    <ligand>
        <name>[4Fe-4S] cluster</name>
        <dbReference type="ChEBI" id="CHEBI:49883"/>
        <label>1</label>
    </ligand>
</feature>
<keyword evidence="6 14" id="KW-0004">4Fe-4S</keyword>
<proteinExistence type="predicted"/>
<dbReference type="EMBL" id="DTDP01000025">
    <property type="protein sequence ID" value="HGK53518.1"/>
    <property type="molecule type" value="Genomic_DNA"/>
</dbReference>
<evidence type="ECO:0000256" key="4">
    <source>
        <dbReference type="ARBA" id="ARBA00017710"/>
    </source>
</evidence>
<dbReference type="InterPro" id="IPR029061">
    <property type="entry name" value="THDP-binding"/>
</dbReference>
<comment type="cofactor">
    <cofactor evidence="14 15">
        <name>[4Fe-4S] cluster</name>
        <dbReference type="ChEBI" id="CHEBI:49883"/>
    </cofactor>
    <text evidence="14 15">Binds 2 [4Fe-4S] clusters. In this family the first cluster has a non-standard and varying [4Fe-4S] binding motif CX(2)CX(2)CX(4-5)CP.</text>
</comment>
<dbReference type="Gene3D" id="3.40.50.970">
    <property type="match status" value="2"/>
</dbReference>